<protein>
    <submittedName>
        <fullName evidence="1">Uncharacterized protein</fullName>
    </submittedName>
</protein>
<reference evidence="1 2" key="1">
    <citation type="submission" date="2019-06" db="EMBL/GenBank/DDBJ databases">
        <title>A chromosome-scale genome assembly of the striped catfish, Pangasianodon hypophthalmus.</title>
        <authorList>
            <person name="Wen M."/>
            <person name="Zahm M."/>
            <person name="Roques C."/>
            <person name="Cabau C."/>
            <person name="Klopp C."/>
            <person name="Donnadieu C."/>
            <person name="Jouanno E."/>
            <person name="Avarre J.-C."/>
            <person name="Campet M."/>
            <person name="Ha T.T.T."/>
            <person name="Dugue R."/>
            <person name="Lampietro C."/>
            <person name="Louis A."/>
            <person name="Herpin A."/>
            <person name="Echchiki A."/>
            <person name="Berthelot C."/>
            <person name="Parey E."/>
            <person name="Roest-Crollius H."/>
            <person name="Braasch I."/>
            <person name="Postlethwait J."/>
            <person name="Bobe J."/>
            <person name="Montfort J."/>
            <person name="Bouchez O."/>
            <person name="Begum T."/>
            <person name="Schartl M."/>
            <person name="Guiguen Y."/>
        </authorList>
    </citation>
    <scope>NUCLEOTIDE SEQUENCE [LARGE SCALE GENOMIC DNA]</scope>
    <source>
        <strain evidence="1 2">Indonesia</strain>
        <tissue evidence="1">Blood</tissue>
    </source>
</reference>
<evidence type="ECO:0000313" key="1">
    <source>
        <dbReference type="EMBL" id="KAB5542042.1"/>
    </source>
</evidence>
<sequence>MATLVRQLQSLDPLTSKSRPVFTNAADFYSSDNMHVYGQITTCERVSHTVCNVCEPVVKLMGFPNHYGTGGAVVQ</sequence>
<accession>A0A5N5LHA7</accession>
<comment type="caution">
    <text evidence="1">The sequence shown here is derived from an EMBL/GenBank/DDBJ whole genome shotgun (WGS) entry which is preliminary data.</text>
</comment>
<name>A0A5N5LHA7_PANHP</name>
<evidence type="ECO:0000313" key="2">
    <source>
        <dbReference type="Proteomes" id="UP000327468"/>
    </source>
</evidence>
<dbReference type="Proteomes" id="UP000327468">
    <property type="component" value="Chromosome 18"/>
</dbReference>
<keyword evidence="2" id="KW-1185">Reference proteome</keyword>
<organism evidence="1 2">
    <name type="scientific">Pangasianodon hypophthalmus</name>
    <name type="common">Striped catfish</name>
    <name type="synonym">Helicophagus hypophthalmus</name>
    <dbReference type="NCBI Taxonomy" id="310915"/>
    <lineage>
        <taxon>Eukaryota</taxon>
        <taxon>Metazoa</taxon>
        <taxon>Chordata</taxon>
        <taxon>Craniata</taxon>
        <taxon>Vertebrata</taxon>
        <taxon>Euteleostomi</taxon>
        <taxon>Actinopterygii</taxon>
        <taxon>Neopterygii</taxon>
        <taxon>Teleostei</taxon>
        <taxon>Ostariophysi</taxon>
        <taxon>Siluriformes</taxon>
        <taxon>Pangasiidae</taxon>
        <taxon>Pangasianodon</taxon>
    </lineage>
</organism>
<gene>
    <name evidence="1" type="ORF">PHYPO_G00086880</name>
</gene>
<dbReference type="AlphaFoldDB" id="A0A5N5LHA7"/>
<dbReference type="EMBL" id="VFJC01000019">
    <property type="protein sequence ID" value="KAB5542042.1"/>
    <property type="molecule type" value="Genomic_DNA"/>
</dbReference>
<proteinExistence type="predicted"/>